<dbReference type="Proteomes" id="UP000481700">
    <property type="component" value="Unassembled WGS sequence"/>
</dbReference>
<sequence>MMKINMYRKVTTLISFAAFVLFWIIMCPLGMYGQESKWVDMNPVRKRYLRFHKDFAVDSVKYPIWEY</sequence>
<dbReference type="EMBL" id="VVZV01000225">
    <property type="protein sequence ID" value="KAA5305716.1"/>
    <property type="molecule type" value="Genomic_DNA"/>
</dbReference>
<organism evidence="1 2">
    <name type="scientific">Phocaeicola dorei</name>
    <dbReference type="NCBI Taxonomy" id="357276"/>
    <lineage>
        <taxon>Bacteria</taxon>
        <taxon>Pseudomonadati</taxon>
        <taxon>Bacteroidota</taxon>
        <taxon>Bacteroidia</taxon>
        <taxon>Bacteroidales</taxon>
        <taxon>Bacteroidaceae</taxon>
        <taxon>Phocaeicola</taxon>
    </lineage>
</organism>
<feature type="non-terminal residue" evidence="1">
    <location>
        <position position="67"/>
    </location>
</feature>
<proteinExistence type="predicted"/>
<comment type="caution">
    <text evidence="1">The sequence shown here is derived from an EMBL/GenBank/DDBJ whole genome shotgun (WGS) entry which is preliminary data.</text>
</comment>
<reference evidence="1 2" key="1">
    <citation type="journal article" date="2019" name="Nat. Med.">
        <title>A library of human gut bacterial isolates paired with longitudinal multiomics data enables mechanistic microbiome research.</title>
        <authorList>
            <person name="Poyet M."/>
            <person name="Groussin M."/>
            <person name="Gibbons S.M."/>
            <person name="Avila-Pacheco J."/>
            <person name="Jiang X."/>
            <person name="Kearney S.M."/>
            <person name="Perrotta A.R."/>
            <person name="Berdy B."/>
            <person name="Zhao S."/>
            <person name="Lieberman T.D."/>
            <person name="Swanson P.K."/>
            <person name="Smith M."/>
            <person name="Roesemann S."/>
            <person name="Alexander J.E."/>
            <person name="Rich S.A."/>
            <person name="Livny J."/>
            <person name="Vlamakis H."/>
            <person name="Clish C."/>
            <person name="Bullock K."/>
            <person name="Deik A."/>
            <person name="Scott J."/>
            <person name="Pierce K.A."/>
            <person name="Xavier R.J."/>
            <person name="Alm E.J."/>
        </authorList>
    </citation>
    <scope>NUCLEOTIDE SEQUENCE [LARGE SCALE GENOMIC DNA]</scope>
    <source>
        <strain evidence="1 2">BIOML-A25</strain>
    </source>
</reference>
<gene>
    <name evidence="1" type="ORF">F2Z07_26145</name>
</gene>
<accession>A0A6L3IJ72</accession>
<name>A0A6L3IJ72_9BACT</name>
<evidence type="ECO:0000313" key="2">
    <source>
        <dbReference type="Proteomes" id="UP000481700"/>
    </source>
</evidence>
<evidence type="ECO:0000313" key="1">
    <source>
        <dbReference type="EMBL" id="KAA5305716.1"/>
    </source>
</evidence>
<dbReference type="AlphaFoldDB" id="A0A6L3IJ72"/>
<protein>
    <submittedName>
        <fullName evidence="1">Uncharacterized protein</fullName>
    </submittedName>
</protein>